<accession>A5CW35</accession>
<reference evidence="2" key="1">
    <citation type="journal article" date="2007" name="Curr. Biol.">
        <title>Reduced genome of the thioautotrophic intracellular symbiont in a deep-sea clam, Calyptogena okutanii.</title>
        <authorList>
            <person name="Kuwahara H."/>
            <person name="Yoshida T."/>
            <person name="Takaki Y."/>
            <person name="Shimamura S."/>
            <person name="Nishi S."/>
            <person name="Harada M."/>
            <person name="Matsuyama K."/>
            <person name="Takishita K."/>
            <person name="Kawato M."/>
            <person name="Uematsu K."/>
            <person name="Fujiwara Y."/>
            <person name="Sato T."/>
            <person name="Kato C."/>
            <person name="Kitagawa M."/>
            <person name="Kato I."/>
            <person name="Maruyama T."/>
        </authorList>
    </citation>
    <scope>NUCLEOTIDE SEQUENCE [LARGE SCALE GENOMIC DNA]</scope>
    <source>
        <strain evidence="2">HA</strain>
    </source>
</reference>
<dbReference type="HOGENOM" id="CLU_1916199_0_0_6"/>
<dbReference type="AlphaFoldDB" id="A5CW35"/>
<organism evidence="1 2">
    <name type="scientific">Vesicomyosocius okutanii subsp. Calyptogena okutanii (strain HA)</name>
    <dbReference type="NCBI Taxonomy" id="412965"/>
    <lineage>
        <taxon>Bacteria</taxon>
        <taxon>Pseudomonadati</taxon>
        <taxon>Pseudomonadota</taxon>
        <taxon>Gammaproteobacteria</taxon>
        <taxon>Candidatus Pseudothioglobaceae</taxon>
        <taxon>Candidatus Vesicomyidisocius</taxon>
    </lineage>
</organism>
<proteinExistence type="predicted"/>
<gene>
    <name evidence="1" type="ordered locus">COSY_0713</name>
</gene>
<name>A5CW35_VESOH</name>
<dbReference type="EMBL" id="AP009247">
    <property type="protein sequence ID" value="BAF61825.1"/>
    <property type="molecule type" value="Genomic_DNA"/>
</dbReference>
<evidence type="ECO:0000313" key="2">
    <source>
        <dbReference type="Proteomes" id="UP000000247"/>
    </source>
</evidence>
<protein>
    <submittedName>
        <fullName evidence="1">Uncharacterized protein</fullName>
    </submittedName>
</protein>
<dbReference type="Proteomes" id="UP000000247">
    <property type="component" value="Chromosome"/>
</dbReference>
<dbReference type="STRING" id="412965.COSY_0713"/>
<dbReference type="KEGG" id="vok:COSY_0713"/>
<dbReference type="RefSeq" id="WP_011930095.1">
    <property type="nucleotide sequence ID" value="NC_009465.1"/>
</dbReference>
<evidence type="ECO:0000313" key="1">
    <source>
        <dbReference type="EMBL" id="BAF61825.1"/>
    </source>
</evidence>
<dbReference type="OrthoDB" id="9791930at2"/>
<keyword evidence="2" id="KW-1185">Reference proteome</keyword>
<sequence>MVKRVYIKIAICFISYLLLLVFISNFSVSQDLTENLLKDAQLVRKDKTNTLIKSSLHNNRYYPEIKQKVITPINKLGEHKNNTIILHVNTNTLKNIKDSNNKNTNQNRINSYPTVFFIDKFSTNLYKIVKHI</sequence>